<evidence type="ECO:0000256" key="1">
    <source>
        <dbReference type="SAM" id="MobiDB-lite"/>
    </source>
</evidence>
<name>A0AAU2VWV4_9ACTN</name>
<evidence type="ECO:0000313" key="3">
    <source>
        <dbReference type="EMBL" id="WTW72101.1"/>
    </source>
</evidence>
<proteinExistence type="predicted"/>
<protein>
    <submittedName>
        <fullName evidence="3">Uncharacterized protein</fullName>
    </submittedName>
</protein>
<feature type="chain" id="PRO_5043917456" evidence="2">
    <location>
        <begin position="31"/>
        <end position="64"/>
    </location>
</feature>
<sequence>MTAFSRRHFVGTAAAGTSAFWLAGSPTSWAAPASAPAGRPGPDAHEDPRDVPSNGAWTGWGLPG</sequence>
<keyword evidence="2" id="KW-0732">Signal</keyword>
<organism evidence="3">
    <name type="scientific">Streptomyces sp. NBC_00008</name>
    <dbReference type="NCBI Taxonomy" id="2903610"/>
    <lineage>
        <taxon>Bacteria</taxon>
        <taxon>Bacillati</taxon>
        <taxon>Actinomycetota</taxon>
        <taxon>Actinomycetes</taxon>
        <taxon>Kitasatosporales</taxon>
        <taxon>Streptomycetaceae</taxon>
        <taxon>Streptomyces</taxon>
    </lineage>
</organism>
<dbReference type="AlphaFoldDB" id="A0AAU2VWV4"/>
<evidence type="ECO:0000256" key="2">
    <source>
        <dbReference type="SAM" id="SignalP"/>
    </source>
</evidence>
<dbReference type="EMBL" id="CP108313">
    <property type="protein sequence ID" value="WTW72101.1"/>
    <property type="molecule type" value="Genomic_DNA"/>
</dbReference>
<gene>
    <name evidence="3" type="ORF">OG398_29525</name>
</gene>
<feature type="region of interest" description="Disordered" evidence="1">
    <location>
        <begin position="27"/>
        <end position="64"/>
    </location>
</feature>
<dbReference type="InterPro" id="IPR006311">
    <property type="entry name" value="TAT_signal"/>
</dbReference>
<accession>A0AAU2VWV4</accession>
<reference evidence="3" key="1">
    <citation type="submission" date="2022-10" db="EMBL/GenBank/DDBJ databases">
        <title>The complete genomes of actinobacterial strains from the NBC collection.</title>
        <authorList>
            <person name="Joergensen T.S."/>
            <person name="Alvarez Arevalo M."/>
            <person name="Sterndorff E.B."/>
            <person name="Faurdal D."/>
            <person name="Vuksanovic O."/>
            <person name="Mourched A.-S."/>
            <person name="Charusanti P."/>
            <person name="Shaw S."/>
            <person name="Blin K."/>
            <person name="Weber T."/>
        </authorList>
    </citation>
    <scope>NUCLEOTIDE SEQUENCE</scope>
    <source>
        <strain evidence="3">NBC_00008</strain>
    </source>
</reference>
<dbReference type="PROSITE" id="PS51318">
    <property type="entry name" value="TAT"/>
    <property type="match status" value="1"/>
</dbReference>
<feature type="signal peptide" evidence="2">
    <location>
        <begin position="1"/>
        <end position="30"/>
    </location>
</feature>
<feature type="compositionally biased region" description="Low complexity" evidence="1">
    <location>
        <begin position="27"/>
        <end position="41"/>
    </location>
</feature>